<feature type="compositionally biased region" description="Polar residues" evidence="1">
    <location>
        <begin position="170"/>
        <end position="181"/>
    </location>
</feature>
<protein>
    <submittedName>
        <fullName evidence="2">Uncharacterized protein</fullName>
    </submittedName>
</protein>
<dbReference type="AlphaFoldDB" id="A0A835SAK9"/>
<accession>A0A835SAK9</accession>
<proteinExistence type="predicted"/>
<gene>
    <name evidence="2" type="ORF">HXX76_015364</name>
</gene>
<dbReference type="EMBL" id="JAEHOC010000080">
    <property type="protein sequence ID" value="KAG2423399.1"/>
    <property type="molecule type" value="Genomic_DNA"/>
</dbReference>
<name>A0A835SAK9_CHLIN</name>
<dbReference type="Proteomes" id="UP000650467">
    <property type="component" value="Unassembled WGS sequence"/>
</dbReference>
<feature type="region of interest" description="Disordered" evidence="1">
    <location>
        <begin position="199"/>
        <end position="224"/>
    </location>
</feature>
<comment type="caution">
    <text evidence="2">The sequence shown here is derived from an EMBL/GenBank/DDBJ whole genome shotgun (WGS) entry which is preliminary data.</text>
</comment>
<feature type="region of interest" description="Disordered" evidence="1">
    <location>
        <begin position="1"/>
        <end position="83"/>
    </location>
</feature>
<keyword evidence="3" id="KW-1185">Reference proteome</keyword>
<feature type="region of interest" description="Disordered" evidence="1">
    <location>
        <begin position="134"/>
        <end position="181"/>
    </location>
</feature>
<evidence type="ECO:0000313" key="3">
    <source>
        <dbReference type="Proteomes" id="UP000650467"/>
    </source>
</evidence>
<sequence>MSVDRGARAAADAAAGGALHKARMSLDRGTRFADASAGGRHSGQRAGTAHHQAPSPSGRRGVDPGGYGAASGAGPHAESREGLARRSAVVARYGSGAEYSDPALERCERSEYLGAAALAALRYSCTSTSFTAKRDRLGQQQAQRPAAGNRPISAPVPLAGTAPPNDARQMATTSGSPFQSTSSNVASVLLAARGSGYSRASDADSDASHHVRRSNSNGSGNVDTGFLQRLDEALASGALRPDQATRLLRDVGFDLDQLLVDELSAK</sequence>
<organism evidence="2 3">
    <name type="scientific">Chlamydomonas incerta</name>
    <dbReference type="NCBI Taxonomy" id="51695"/>
    <lineage>
        <taxon>Eukaryota</taxon>
        <taxon>Viridiplantae</taxon>
        <taxon>Chlorophyta</taxon>
        <taxon>core chlorophytes</taxon>
        <taxon>Chlorophyceae</taxon>
        <taxon>CS clade</taxon>
        <taxon>Chlamydomonadales</taxon>
        <taxon>Chlamydomonadaceae</taxon>
        <taxon>Chlamydomonas</taxon>
    </lineage>
</organism>
<dbReference type="OrthoDB" id="550163at2759"/>
<evidence type="ECO:0000313" key="2">
    <source>
        <dbReference type="EMBL" id="KAG2423399.1"/>
    </source>
</evidence>
<reference evidence="2" key="1">
    <citation type="journal article" date="2020" name="bioRxiv">
        <title>Comparative genomics of Chlamydomonas.</title>
        <authorList>
            <person name="Craig R.J."/>
            <person name="Hasan A.R."/>
            <person name="Ness R.W."/>
            <person name="Keightley P.D."/>
        </authorList>
    </citation>
    <scope>NUCLEOTIDE SEQUENCE</scope>
    <source>
        <strain evidence="2">SAG 7.73</strain>
    </source>
</reference>
<feature type="compositionally biased region" description="Low complexity" evidence="1">
    <location>
        <begin position="8"/>
        <end position="18"/>
    </location>
</feature>
<evidence type="ECO:0000256" key="1">
    <source>
        <dbReference type="SAM" id="MobiDB-lite"/>
    </source>
</evidence>